<name>A0A6G1X429_9BACI</name>
<dbReference type="Pfam" id="PF11797">
    <property type="entry name" value="WxLIP_HBD"/>
    <property type="match status" value="1"/>
</dbReference>
<evidence type="ECO:0000259" key="2">
    <source>
        <dbReference type="Pfam" id="PF06030"/>
    </source>
</evidence>
<reference evidence="4 5" key="1">
    <citation type="submission" date="2019-11" db="EMBL/GenBank/DDBJ databases">
        <authorList>
            <person name="Li J."/>
        </authorList>
    </citation>
    <scope>NUCLEOTIDE SEQUENCE [LARGE SCALE GENOMIC DNA]</scope>
    <source>
        <strain evidence="4 5">J4</strain>
    </source>
</reference>
<sequence length="373" mass="41584">MIMVATSIMDVVFLFHKPSSLGKDKPWKGSGKVKNIVKLLLLFLFSCSMLFIPENINAQSSNQTITVKPVYPENQDPESKNHFNLSVNPKDQQTVEVRVSNHANEEITVGIKVANAYSNPNGGILYEPEMDSENTELLEDAVKMANYLNVQETVTIPPTSFVDVPVDVKVPDVNGQVLLGAVLFSSLGEDTDQQELKEGTANFIINTEMVYAIPVRLNLPNKSPFKFSLGDVGFISEDAQLYTEMINDTHNIQREIVGTYVVSDDQGKELFNGEFGNFMMAPKSKIRYPISWGYESLEDGKYTLSIEGTAGEEEFSSSKSFTIENQDVEEYIENTQPNQPQAQIDNGIPTIVWIIGGIVLAILMYFLGRRKSK</sequence>
<dbReference type="Proteomes" id="UP000480185">
    <property type="component" value="Unassembled WGS sequence"/>
</dbReference>
<dbReference type="InterPro" id="IPR021759">
    <property type="entry name" value="WxLIP_HBD"/>
</dbReference>
<protein>
    <submittedName>
        <fullName evidence="4">DUF916 domain-containing protein</fullName>
    </submittedName>
</protein>
<feature type="domain" description="WxL Interacting Protein peptidoglycan binding" evidence="2">
    <location>
        <begin position="66"/>
        <end position="184"/>
    </location>
</feature>
<accession>A0A6G1X429</accession>
<keyword evidence="1" id="KW-1133">Transmembrane helix</keyword>
<keyword evidence="1" id="KW-0472">Membrane</keyword>
<evidence type="ECO:0000313" key="5">
    <source>
        <dbReference type="Proteomes" id="UP000480185"/>
    </source>
</evidence>
<dbReference type="AlphaFoldDB" id="A0A6G1X429"/>
<organism evidence="4 5">
    <name type="scientific">Salinibacillus xinjiangensis</name>
    <dbReference type="NCBI Taxonomy" id="1229268"/>
    <lineage>
        <taxon>Bacteria</taxon>
        <taxon>Bacillati</taxon>
        <taxon>Bacillota</taxon>
        <taxon>Bacilli</taxon>
        <taxon>Bacillales</taxon>
        <taxon>Bacillaceae</taxon>
        <taxon>Salinibacillus</taxon>
    </lineage>
</organism>
<keyword evidence="1" id="KW-0812">Transmembrane</keyword>
<dbReference type="OrthoDB" id="2148359at2"/>
<dbReference type="Pfam" id="PF06030">
    <property type="entry name" value="WxLIP_PGBD"/>
    <property type="match status" value="1"/>
</dbReference>
<proteinExistence type="predicted"/>
<evidence type="ECO:0000259" key="3">
    <source>
        <dbReference type="Pfam" id="PF11797"/>
    </source>
</evidence>
<gene>
    <name evidence="4" type="ORF">GH754_04870</name>
</gene>
<comment type="caution">
    <text evidence="4">The sequence shown here is derived from an EMBL/GenBank/DDBJ whole genome shotgun (WGS) entry which is preliminary data.</text>
</comment>
<keyword evidence="5" id="KW-1185">Reference proteome</keyword>
<evidence type="ECO:0000313" key="4">
    <source>
        <dbReference type="EMBL" id="MRG85665.1"/>
    </source>
</evidence>
<evidence type="ECO:0000256" key="1">
    <source>
        <dbReference type="SAM" id="Phobius"/>
    </source>
</evidence>
<feature type="domain" description="WxL Interacting Protein host binding" evidence="3">
    <location>
        <begin position="203"/>
        <end position="331"/>
    </location>
</feature>
<dbReference type="EMBL" id="WJNH01000002">
    <property type="protein sequence ID" value="MRG85665.1"/>
    <property type="molecule type" value="Genomic_DNA"/>
</dbReference>
<dbReference type="InterPro" id="IPR010317">
    <property type="entry name" value="WxLIP_PGBD"/>
</dbReference>
<feature type="transmembrane region" description="Helical" evidence="1">
    <location>
        <begin position="347"/>
        <end position="367"/>
    </location>
</feature>